<comment type="caution">
    <text evidence="2">The sequence shown here is derived from an EMBL/GenBank/DDBJ whole genome shotgun (WGS) entry which is preliminary data.</text>
</comment>
<evidence type="ECO:0000313" key="3">
    <source>
        <dbReference type="Proteomes" id="UP000682733"/>
    </source>
</evidence>
<evidence type="ECO:0000313" key="2">
    <source>
        <dbReference type="EMBL" id="CAF4474294.1"/>
    </source>
</evidence>
<reference evidence="2" key="1">
    <citation type="submission" date="2021-02" db="EMBL/GenBank/DDBJ databases">
        <authorList>
            <person name="Nowell W R."/>
        </authorList>
    </citation>
    <scope>NUCLEOTIDE SEQUENCE</scope>
</reference>
<feature type="region of interest" description="Disordered" evidence="1">
    <location>
        <begin position="1"/>
        <end position="61"/>
    </location>
</feature>
<organism evidence="2 3">
    <name type="scientific">Didymodactylos carnosus</name>
    <dbReference type="NCBI Taxonomy" id="1234261"/>
    <lineage>
        <taxon>Eukaryota</taxon>
        <taxon>Metazoa</taxon>
        <taxon>Spiralia</taxon>
        <taxon>Gnathifera</taxon>
        <taxon>Rotifera</taxon>
        <taxon>Eurotatoria</taxon>
        <taxon>Bdelloidea</taxon>
        <taxon>Philodinida</taxon>
        <taxon>Philodinidae</taxon>
        <taxon>Didymodactylos</taxon>
    </lineage>
</organism>
<protein>
    <submittedName>
        <fullName evidence="2">Uncharacterized protein</fullName>
    </submittedName>
</protein>
<accession>A0A8S2X230</accession>
<dbReference type="EMBL" id="CAJOBA010088634">
    <property type="protein sequence ID" value="CAF4474294.1"/>
    <property type="molecule type" value="Genomic_DNA"/>
</dbReference>
<proteinExistence type="predicted"/>
<dbReference type="Proteomes" id="UP000682733">
    <property type="component" value="Unassembled WGS sequence"/>
</dbReference>
<name>A0A8S2X230_9BILA</name>
<feature type="non-terminal residue" evidence="2">
    <location>
        <position position="1"/>
    </location>
</feature>
<gene>
    <name evidence="2" type="ORF">TMI583_LOCUS46849</name>
</gene>
<feature type="compositionally biased region" description="Low complexity" evidence="1">
    <location>
        <begin position="1"/>
        <end position="37"/>
    </location>
</feature>
<dbReference type="AlphaFoldDB" id="A0A8S2X230"/>
<feature type="compositionally biased region" description="Polar residues" evidence="1">
    <location>
        <begin position="44"/>
        <end position="61"/>
    </location>
</feature>
<evidence type="ECO:0000256" key="1">
    <source>
        <dbReference type="SAM" id="MobiDB-lite"/>
    </source>
</evidence>
<sequence length="82" mass="9097">GSSCSKDALSVKSSSTSSTTSDIDSLKLSSKQKQQKQQQHHHQNSTLNNSRQLESVPNQLRSSKESFLQAMAHPCEFFVDVM</sequence>